<dbReference type="SUPFAM" id="SSF52540">
    <property type="entry name" value="P-loop containing nucleoside triphosphate hydrolases"/>
    <property type="match status" value="2"/>
</dbReference>
<evidence type="ECO:0000256" key="5">
    <source>
        <dbReference type="ARBA" id="ARBA00022737"/>
    </source>
</evidence>
<evidence type="ECO:0000256" key="3">
    <source>
        <dbReference type="ARBA" id="ARBA00022448"/>
    </source>
</evidence>
<dbReference type="FunFam" id="3.40.50.300:FF:000205">
    <property type="entry name" value="ABC transporter B family member 4"/>
    <property type="match status" value="1"/>
</dbReference>
<feature type="domain" description="ABC transmembrane type-1" evidence="13">
    <location>
        <begin position="1104"/>
        <end position="1215"/>
    </location>
</feature>
<dbReference type="Gene3D" id="1.20.1560.10">
    <property type="entry name" value="ABC transporter type 1, transmembrane domain"/>
    <property type="match status" value="3"/>
</dbReference>
<evidence type="ECO:0000256" key="6">
    <source>
        <dbReference type="ARBA" id="ARBA00022741"/>
    </source>
</evidence>
<dbReference type="Pfam" id="PF00664">
    <property type="entry name" value="ABC_membrane"/>
    <property type="match status" value="3"/>
</dbReference>
<keyword evidence="5" id="KW-0677">Repeat</keyword>
<accession>A0AAW0LSZ1</accession>
<dbReference type="Pfam" id="PF00005">
    <property type="entry name" value="ABC_tran"/>
    <property type="match status" value="2"/>
</dbReference>
<dbReference type="InterPro" id="IPR003593">
    <property type="entry name" value="AAA+_ATPase"/>
</dbReference>
<organism evidence="14 15">
    <name type="scientific">Quercus suber</name>
    <name type="common">Cork oak</name>
    <dbReference type="NCBI Taxonomy" id="58331"/>
    <lineage>
        <taxon>Eukaryota</taxon>
        <taxon>Viridiplantae</taxon>
        <taxon>Streptophyta</taxon>
        <taxon>Embryophyta</taxon>
        <taxon>Tracheophyta</taxon>
        <taxon>Spermatophyta</taxon>
        <taxon>Magnoliopsida</taxon>
        <taxon>eudicotyledons</taxon>
        <taxon>Gunneridae</taxon>
        <taxon>Pentapetalae</taxon>
        <taxon>rosids</taxon>
        <taxon>fabids</taxon>
        <taxon>Fagales</taxon>
        <taxon>Fagaceae</taxon>
        <taxon>Quercus</taxon>
    </lineage>
</organism>
<dbReference type="GO" id="GO:0140359">
    <property type="term" value="F:ABC-type transporter activity"/>
    <property type="evidence" value="ECO:0007669"/>
    <property type="project" value="InterPro"/>
</dbReference>
<keyword evidence="15" id="KW-1185">Reference proteome</keyword>
<dbReference type="EMBL" id="PKMF04000064">
    <property type="protein sequence ID" value="KAK7853573.1"/>
    <property type="molecule type" value="Genomic_DNA"/>
</dbReference>
<dbReference type="GO" id="GO:0005886">
    <property type="term" value="C:plasma membrane"/>
    <property type="evidence" value="ECO:0007669"/>
    <property type="project" value="UniProtKB-SubCell"/>
</dbReference>
<feature type="transmembrane region" description="Helical" evidence="11">
    <location>
        <begin position="689"/>
        <end position="713"/>
    </location>
</feature>
<dbReference type="PANTHER" id="PTHR24222:SF76">
    <property type="entry name" value="MYCOBACTIN IMPORT ATP-BINDING_PERMEASE PROTEIN IRTB"/>
    <property type="match status" value="1"/>
</dbReference>
<keyword evidence="9 11" id="KW-0472">Membrane</keyword>
<evidence type="ECO:0000313" key="15">
    <source>
        <dbReference type="Proteomes" id="UP000237347"/>
    </source>
</evidence>
<evidence type="ECO:0000256" key="8">
    <source>
        <dbReference type="ARBA" id="ARBA00022989"/>
    </source>
</evidence>
<dbReference type="CDD" id="cd18577">
    <property type="entry name" value="ABC_6TM_Pgp_ABCB1_D1_like"/>
    <property type="match status" value="2"/>
</dbReference>
<gene>
    <name evidence="14" type="primary">ABCB13</name>
    <name evidence="14" type="ORF">CFP56_035470</name>
</gene>
<feature type="domain" description="ABC transmembrane type-1" evidence="13">
    <location>
        <begin position="46"/>
        <end position="334"/>
    </location>
</feature>
<dbReference type="InterPro" id="IPR003439">
    <property type="entry name" value="ABC_transporter-like_ATP-bd"/>
</dbReference>
<keyword evidence="6" id="KW-0547">Nucleotide-binding</keyword>
<evidence type="ECO:0000259" key="13">
    <source>
        <dbReference type="PROSITE" id="PS50929"/>
    </source>
</evidence>
<feature type="non-terminal residue" evidence="14">
    <location>
        <position position="1215"/>
    </location>
</feature>
<feature type="transmembrane region" description="Helical" evidence="11">
    <location>
        <begin position="170"/>
        <end position="188"/>
    </location>
</feature>
<dbReference type="PROSITE" id="PS00211">
    <property type="entry name" value="ABC_TRANSPORTER_1"/>
    <property type="match status" value="1"/>
</dbReference>
<feature type="transmembrane region" description="Helical" evidence="11">
    <location>
        <begin position="270"/>
        <end position="294"/>
    </location>
</feature>
<sequence>MEEVELASSSNPVVKMEDTSNASKKKSVSLLGLFAAADKIDCVLMFFGSVGACIHGAALPVFFILFGRMIDSLGHLSKNPHKLSSQVSKYSLYLVYLGVIVLASAWIGVALWMQTGERQTARLRTKYLQSVLNKDINFFDTDARDSNIIYHISSDAILVQDAIGDKTGHALRYISQFIVGFAVGFASVWQLTLLTLAVVPLIAFAGGAYTIIMSTLSEKGEAAYAEAGKVAEEVISQVRTVYSFVGEDIAIDAYSKSLNRALKLGKRSGLAKGVGVGFTYGLLFCAWALLLWYAGILVRHRDTNGAKAFTTIINVIFSGFALGQAMPNLAAIAKGQAAAANIISMIETDSKSSKTSDAGVVLSKVAGQIDFFEVCFAYPSRSSLVFENLSFSITAGKTFAVVGPSGSGKSTIISMVQRFYEPTSGNILLDGHDLKSLELKWLREQMGLVSQEPALFATTIFGNILFGKQDADMDQIILAAKAANAHSFIEGLPNGYDTQVCPIASLCQYSLYLVYLGVIVLASAWIGVALWMQTGERQTARLRTKYLQSVLNKDINFFDTDARDSNIIYHISSDAILVQDAIGDKTGHALRYISQFIVGFAVGFASVWQLTLLTLAVVPLIAFAGGAYTIIMSTLSEKGEAAYAEAGKVAEEVISQVRTVYSFVGEDIAIDAYSKSLNRALKLGKRSGLAKGVGVGFTYGLLFCAWALLLWYAGILVRHRDTNGAKAFTTIINVIFSGFALGQAMPNLAAIAKGQAAAANIISMIETDSKSSKTSDAGVVLSKVAGQIDFFEVCFAYPSRSSLVFENLSFSITAGKTFAVVGPSGSGKSTIISMVQRFYEPTSGNILLDGHDLKSLELKWLREQMGLVSQEPALFATTIFGNILFGKQDADMDQIILAAKAANAHSFIEGLPNGYDTQVGEGGTQLSGGQKQRIAIARAVLRNPKILLLDEATSALDAESEVIVQQALNKIMSNRTTIIVAHRLSTVRDVDTIIVLKNGQVVESGTHMELISKNGEYATLVNLQVTENVKDPSSISRSGSSRHSSFRDYSASSSFREYQNHPLEFKSNTISEMQPSDQNSSPSKHTPSIWELLKLNAPEWPYAVLGSVGAVLAGMEAPMFAFGITHILTAFYSPDLSQMRDEIQRIALIFVGVAVITIPIYLLQHYFYTLMGERLTTRIRLLMFSAILSNEVGWFDFDENNTGSLTSILAADATL</sequence>
<dbReference type="PROSITE" id="PS50893">
    <property type="entry name" value="ABC_TRANSPORTER_2"/>
    <property type="match status" value="2"/>
</dbReference>
<dbReference type="CDD" id="cd03249">
    <property type="entry name" value="ABC_MTABC3_MDL1_MDL2"/>
    <property type="match status" value="1"/>
</dbReference>
<evidence type="ECO:0000256" key="11">
    <source>
        <dbReference type="SAM" id="Phobius"/>
    </source>
</evidence>
<keyword evidence="7" id="KW-0067">ATP-binding</keyword>
<feature type="transmembrane region" description="Helical" evidence="11">
    <location>
        <begin position="1146"/>
        <end position="1168"/>
    </location>
</feature>
<dbReference type="Proteomes" id="UP000237347">
    <property type="component" value="Unassembled WGS sequence"/>
</dbReference>
<dbReference type="SUPFAM" id="SSF90123">
    <property type="entry name" value="ABC transporter transmembrane region"/>
    <property type="match status" value="3"/>
</dbReference>
<proteinExistence type="inferred from homology"/>
<reference evidence="14 15" key="1">
    <citation type="journal article" date="2018" name="Sci. Data">
        <title>The draft genome sequence of cork oak.</title>
        <authorList>
            <person name="Ramos A.M."/>
            <person name="Usie A."/>
            <person name="Barbosa P."/>
            <person name="Barros P.M."/>
            <person name="Capote T."/>
            <person name="Chaves I."/>
            <person name="Simoes F."/>
            <person name="Abreu I."/>
            <person name="Carrasquinho I."/>
            <person name="Faro C."/>
            <person name="Guimaraes J.B."/>
            <person name="Mendonca D."/>
            <person name="Nobrega F."/>
            <person name="Rodrigues L."/>
            <person name="Saibo N.J.M."/>
            <person name="Varela M.C."/>
            <person name="Egas C."/>
            <person name="Matos J."/>
            <person name="Miguel C.M."/>
            <person name="Oliveira M.M."/>
            <person name="Ricardo C.P."/>
            <person name="Goncalves S."/>
        </authorList>
    </citation>
    <scope>NUCLEOTIDE SEQUENCE [LARGE SCALE GENOMIC DNA]</scope>
    <source>
        <strain evidence="15">cv. HL8</strain>
    </source>
</reference>
<dbReference type="GO" id="GO:0005524">
    <property type="term" value="F:ATP binding"/>
    <property type="evidence" value="ECO:0007669"/>
    <property type="project" value="UniProtKB-KW"/>
</dbReference>
<dbReference type="PROSITE" id="PS50929">
    <property type="entry name" value="ABC_TM1F"/>
    <property type="match status" value="3"/>
</dbReference>
<comment type="caution">
    <text evidence="14">The sequence shown here is derived from an EMBL/GenBank/DDBJ whole genome shotgun (WGS) entry which is preliminary data.</text>
</comment>
<evidence type="ECO:0000256" key="2">
    <source>
        <dbReference type="ARBA" id="ARBA00007577"/>
    </source>
</evidence>
<feature type="transmembrane region" description="Helical" evidence="11">
    <location>
        <begin position="90"/>
        <end position="113"/>
    </location>
</feature>
<evidence type="ECO:0000256" key="1">
    <source>
        <dbReference type="ARBA" id="ARBA00004651"/>
    </source>
</evidence>
<dbReference type="FunFam" id="1.20.1560.10:FF:000029">
    <property type="entry name" value="ABC transporter B family member 1"/>
    <property type="match status" value="1"/>
</dbReference>
<comment type="subcellular location">
    <subcellularLocation>
        <location evidence="1">Cell membrane</location>
        <topology evidence="1">Multi-pass membrane protein</topology>
    </subcellularLocation>
</comment>
<keyword evidence="10" id="KW-0325">Glycoprotein</keyword>
<feature type="domain" description="ABC transmembrane type-1" evidence="13">
    <location>
        <begin position="509"/>
        <end position="753"/>
    </location>
</feature>
<dbReference type="Gene3D" id="3.40.50.300">
    <property type="entry name" value="P-loop containing nucleotide triphosphate hydrolases"/>
    <property type="match status" value="1"/>
</dbReference>
<dbReference type="InterPro" id="IPR036640">
    <property type="entry name" value="ABC1_TM_sf"/>
</dbReference>
<dbReference type="InterPro" id="IPR039421">
    <property type="entry name" value="Type_1_exporter"/>
</dbReference>
<evidence type="ECO:0000259" key="12">
    <source>
        <dbReference type="PROSITE" id="PS50893"/>
    </source>
</evidence>
<evidence type="ECO:0000313" key="14">
    <source>
        <dbReference type="EMBL" id="KAK7853573.1"/>
    </source>
</evidence>
<feature type="domain" description="ABC transporter" evidence="12">
    <location>
        <begin position="788"/>
        <end position="1023"/>
    </location>
</feature>
<evidence type="ECO:0000256" key="4">
    <source>
        <dbReference type="ARBA" id="ARBA00022692"/>
    </source>
</evidence>
<name>A0AAW0LSZ1_QUESU</name>
<evidence type="ECO:0000256" key="9">
    <source>
        <dbReference type="ARBA" id="ARBA00023136"/>
    </source>
</evidence>
<dbReference type="SMART" id="SM00382">
    <property type="entry name" value="AAA"/>
    <property type="match status" value="2"/>
</dbReference>
<feature type="transmembrane region" description="Helical" evidence="11">
    <location>
        <begin position="43"/>
        <end position="70"/>
    </location>
</feature>
<dbReference type="AlphaFoldDB" id="A0AAW0LSZ1"/>
<dbReference type="InterPro" id="IPR017871">
    <property type="entry name" value="ABC_transporter-like_CS"/>
</dbReference>
<protein>
    <submittedName>
        <fullName evidence="14">Abc transporter b family member 13</fullName>
    </submittedName>
</protein>
<dbReference type="InterPro" id="IPR011527">
    <property type="entry name" value="ABC1_TM_dom"/>
</dbReference>
<feature type="domain" description="ABC transporter" evidence="12">
    <location>
        <begin position="369"/>
        <end position="605"/>
    </location>
</feature>
<comment type="similarity">
    <text evidence="2">Belongs to the ABC transporter superfamily. ABCB family. Multidrug resistance exporter (TC 3.A.1.201) subfamily.</text>
</comment>
<dbReference type="PANTHER" id="PTHR24222">
    <property type="entry name" value="ABC TRANSPORTER B FAMILY"/>
    <property type="match status" value="1"/>
</dbReference>
<dbReference type="InterPro" id="IPR027417">
    <property type="entry name" value="P-loop_NTPase"/>
</dbReference>
<dbReference type="GO" id="GO:0016887">
    <property type="term" value="F:ATP hydrolysis activity"/>
    <property type="evidence" value="ECO:0007669"/>
    <property type="project" value="InterPro"/>
</dbReference>
<evidence type="ECO:0000256" key="7">
    <source>
        <dbReference type="ARBA" id="ARBA00022840"/>
    </source>
</evidence>
<keyword evidence="4 11" id="KW-0812">Transmembrane</keyword>
<keyword evidence="8 11" id="KW-1133">Transmembrane helix</keyword>
<evidence type="ECO:0000256" key="10">
    <source>
        <dbReference type="ARBA" id="ARBA00023180"/>
    </source>
</evidence>
<feature type="transmembrane region" description="Helical" evidence="11">
    <location>
        <begin position="509"/>
        <end position="532"/>
    </location>
</feature>
<feature type="transmembrane region" description="Helical" evidence="11">
    <location>
        <begin position="1100"/>
        <end position="1125"/>
    </location>
</feature>
<keyword evidence="3" id="KW-0813">Transport</keyword>
<feature type="transmembrane region" description="Helical" evidence="11">
    <location>
        <begin position="589"/>
        <end position="607"/>
    </location>
</feature>